<dbReference type="AlphaFoldDB" id="A0AAV1AFH3"/>
<comment type="similarity">
    <text evidence="1">Belongs to the peptidase C19 family.</text>
</comment>
<feature type="compositionally biased region" description="Basic and acidic residues" evidence="2">
    <location>
        <begin position="42"/>
        <end position="54"/>
    </location>
</feature>
<evidence type="ECO:0000313" key="5">
    <source>
        <dbReference type="Proteomes" id="UP001157006"/>
    </source>
</evidence>
<name>A0AAV1AFH3_VICFA</name>
<dbReference type="InterPro" id="IPR018200">
    <property type="entry name" value="USP_CS"/>
</dbReference>
<gene>
    <name evidence="4" type="ORF">VFH_IV095240</name>
</gene>
<feature type="domain" description="USP" evidence="3">
    <location>
        <begin position="199"/>
        <end position="495"/>
    </location>
</feature>
<feature type="region of interest" description="Disordered" evidence="2">
    <location>
        <begin position="511"/>
        <end position="815"/>
    </location>
</feature>
<feature type="compositionally biased region" description="Acidic residues" evidence="2">
    <location>
        <begin position="600"/>
        <end position="610"/>
    </location>
</feature>
<dbReference type="Gene3D" id="3.90.70.10">
    <property type="entry name" value="Cysteine proteinases"/>
    <property type="match status" value="1"/>
</dbReference>
<dbReference type="GO" id="GO:0016579">
    <property type="term" value="P:protein deubiquitination"/>
    <property type="evidence" value="ECO:0007669"/>
    <property type="project" value="InterPro"/>
</dbReference>
<evidence type="ECO:0000256" key="2">
    <source>
        <dbReference type="SAM" id="MobiDB-lite"/>
    </source>
</evidence>
<proteinExistence type="inferred from homology"/>
<dbReference type="Proteomes" id="UP001157006">
    <property type="component" value="Chromosome 4"/>
</dbReference>
<feature type="compositionally biased region" description="Basic and acidic residues" evidence="2">
    <location>
        <begin position="640"/>
        <end position="655"/>
    </location>
</feature>
<keyword evidence="5" id="KW-1185">Reference proteome</keyword>
<dbReference type="PROSITE" id="PS50235">
    <property type="entry name" value="USP_3"/>
    <property type="match status" value="1"/>
</dbReference>
<feature type="compositionally biased region" description="Polar residues" evidence="2">
    <location>
        <begin position="548"/>
        <end position="559"/>
    </location>
</feature>
<feature type="compositionally biased region" description="Basic and acidic residues" evidence="2">
    <location>
        <begin position="611"/>
        <end position="620"/>
    </location>
</feature>
<protein>
    <recommendedName>
        <fullName evidence="3">USP domain-containing protein</fullName>
    </recommendedName>
</protein>
<feature type="compositionally biased region" description="Polar residues" evidence="2">
    <location>
        <begin position="1"/>
        <end position="25"/>
    </location>
</feature>
<dbReference type="EMBL" id="OX451739">
    <property type="protein sequence ID" value="CAI8608631.1"/>
    <property type="molecule type" value="Genomic_DNA"/>
</dbReference>
<evidence type="ECO:0000313" key="4">
    <source>
        <dbReference type="EMBL" id="CAI8608631.1"/>
    </source>
</evidence>
<dbReference type="InterPro" id="IPR001394">
    <property type="entry name" value="Peptidase_C19_UCH"/>
</dbReference>
<dbReference type="Pfam" id="PF00443">
    <property type="entry name" value="UCH"/>
    <property type="match status" value="1"/>
</dbReference>
<feature type="compositionally biased region" description="Basic and acidic residues" evidence="2">
    <location>
        <begin position="773"/>
        <end position="802"/>
    </location>
</feature>
<dbReference type="GO" id="GO:0005829">
    <property type="term" value="C:cytosol"/>
    <property type="evidence" value="ECO:0007669"/>
    <property type="project" value="TreeGrafter"/>
</dbReference>
<dbReference type="InterPro" id="IPR050164">
    <property type="entry name" value="Peptidase_C19"/>
</dbReference>
<accession>A0AAV1AFH3</accession>
<dbReference type="InterPro" id="IPR038765">
    <property type="entry name" value="Papain-like_cys_pep_sf"/>
</dbReference>
<feature type="compositionally biased region" description="Acidic residues" evidence="2">
    <location>
        <begin position="628"/>
        <end position="639"/>
    </location>
</feature>
<dbReference type="GO" id="GO:0004843">
    <property type="term" value="F:cysteine-type deubiquitinase activity"/>
    <property type="evidence" value="ECO:0007669"/>
    <property type="project" value="InterPro"/>
</dbReference>
<dbReference type="GO" id="GO:0005634">
    <property type="term" value="C:nucleus"/>
    <property type="evidence" value="ECO:0007669"/>
    <property type="project" value="TreeGrafter"/>
</dbReference>
<dbReference type="PROSITE" id="PS00973">
    <property type="entry name" value="USP_2"/>
    <property type="match status" value="1"/>
</dbReference>
<feature type="compositionally biased region" description="Basic and acidic residues" evidence="2">
    <location>
        <begin position="579"/>
        <end position="591"/>
    </location>
</feature>
<evidence type="ECO:0000259" key="3">
    <source>
        <dbReference type="PROSITE" id="PS50235"/>
    </source>
</evidence>
<evidence type="ECO:0000256" key="1">
    <source>
        <dbReference type="ARBA" id="ARBA00009085"/>
    </source>
</evidence>
<sequence length="815" mass="90268">MRVQEPSSPSSPELTNSEPLNSEPVNSEPLNSEPQPPPEPASESRKRAMQEHYSSDSTPPPPPPPPITEEFTDAFVEDMLKYHPMPLEELNRQSPSRSTLPSPPPISDDLYMFFPARIFDEPEPLNTIYPPLASNIDDPIDTDEAIDAYYVDRFDSPELNLRRRKVSAVVSPSNGYVSVDHDDNTDVLIPTPRSRSVGAGIENLINTCFMAAVLQCLTHTGQMLTGIRNCFHDTSSCRRGRFCVICAFREHNDRAIDLDRNTIHPEIFLRNVNKFSDDFVANNQEDAHEFLIGALNKLKSAFPEEGRDNLIEQVFGGKIVSQLRCCCCGFSSDTVDPILDLGLAVDHVSTVERALDAYFMVEKMDRMFKCSNCDQEVYMEKQLLIDKAPEIAVLHLKRFKKERTSYGKIAGHVYFTTELDLEPYTSTKGRESPNLVYDLYAVVVHRGSTANSGHYFSYVRSDEKNWHLMDDAQVFSVTKEHVLAKEAYMLFYAKQGTTWFSSVLETEEEASREKSIGNTQDSEATDSDSLYANDDDSMRANDSDSMYGFNSDSPNGNEKTASDMEEEEEECHLAGANDKYSKDADDNDSKATNEMSVSDMDGEDGDLADANDDKDSKDVNVKSVSGMDGEECDLADANDNDSKDANDIDSKDANEKSVSGMDGADDNDSKDAYDNDSKVIGVKSVSGMDGEECDLVDANDKDSKDANDDNDSKDANVDNDSKDANVDNDSKDANVDNDSKIANDDNDSKVISVKSVSSMDGEECDLVDANVDNDSKIANDDNDSKIANDDNDSKIANERLGSDMDEDNVIPQCSP</sequence>
<feature type="region of interest" description="Disordered" evidence="2">
    <location>
        <begin position="1"/>
        <end position="70"/>
    </location>
</feature>
<dbReference type="PANTHER" id="PTHR24006">
    <property type="entry name" value="UBIQUITIN CARBOXYL-TERMINAL HYDROLASE"/>
    <property type="match status" value="1"/>
</dbReference>
<feature type="compositionally biased region" description="Low complexity" evidence="2">
    <location>
        <begin position="749"/>
        <end position="758"/>
    </location>
</feature>
<dbReference type="SUPFAM" id="SSF54001">
    <property type="entry name" value="Cysteine proteinases"/>
    <property type="match status" value="1"/>
</dbReference>
<feature type="compositionally biased region" description="Basic and acidic residues" evidence="2">
    <location>
        <begin position="667"/>
        <end position="677"/>
    </location>
</feature>
<reference evidence="4 5" key="1">
    <citation type="submission" date="2023-01" db="EMBL/GenBank/DDBJ databases">
        <authorList>
            <person name="Kreplak J."/>
        </authorList>
    </citation>
    <scope>NUCLEOTIDE SEQUENCE [LARGE SCALE GENOMIC DNA]</scope>
</reference>
<dbReference type="InterPro" id="IPR028889">
    <property type="entry name" value="USP"/>
</dbReference>
<dbReference type="PANTHER" id="PTHR24006:SF747">
    <property type="entry name" value="UBIQUITIN CARBOXYL-TERMINAL HYDROLASE 20"/>
    <property type="match status" value="1"/>
</dbReference>
<organism evidence="4 5">
    <name type="scientific">Vicia faba</name>
    <name type="common">Broad bean</name>
    <name type="synonym">Faba vulgaris</name>
    <dbReference type="NCBI Taxonomy" id="3906"/>
    <lineage>
        <taxon>Eukaryota</taxon>
        <taxon>Viridiplantae</taxon>
        <taxon>Streptophyta</taxon>
        <taxon>Embryophyta</taxon>
        <taxon>Tracheophyta</taxon>
        <taxon>Spermatophyta</taxon>
        <taxon>Magnoliopsida</taxon>
        <taxon>eudicotyledons</taxon>
        <taxon>Gunneridae</taxon>
        <taxon>Pentapetalae</taxon>
        <taxon>rosids</taxon>
        <taxon>fabids</taxon>
        <taxon>Fabales</taxon>
        <taxon>Fabaceae</taxon>
        <taxon>Papilionoideae</taxon>
        <taxon>50 kb inversion clade</taxon>
        <taxon>NPAAA clade</taxon>
        <taxon>Hologalegina</taxon>
        <taxon>IRL clade</taxon>
        <taxon>Fabeae</taxon>
        <taxon>Vicia</taxon>
    </lineage>
</organism>
<feature type="compositionally biased region" description="Polar residues" evidence="2">
    <location>
        <begin position="516"/>
        <end position="530"/>
    </location>
</feature>
<feature type="compositionally biased region" description="Basic and acidic residues" evidence="2">
    <location>
        <begin position="698"/>
        <end position="748"/>
    </location>
</feature>
<feature type="compositionally biased region" description="Pro residues" evidence="2">
    <location>
        <begin position="58"/>
        <end position="67"/>
    </location>
</feature>